<dbReference type="EC" id="7.1.1.2" evidence="2 8"/>
<feature type="transmembrane region" description="Helical" evidence="8">
    <location>
        <begin position="270"/>
        <end position="290"/>
    </location>
</feature>
<proteinExistence type="inferred from homology"/>
<dbReference type="InterPro" id="IPR003945">
    <property type="entry name" value="NU5C-like"/>
</dbReference>
<protein>
    <recommendedName>
        <fullName evidence="3 8">NADH-ubiquinone oxidoreductase chain 5</fullName>
        <ecNumber evidence="2 8">7.1.1.2</ecNumber>
    </recommendedName>
</protein>
<dbReference type="CTD" id="4540"/>
<keyword evidence="4 8" id="KW-0812">Transmembrane</keyword>
<evidence type="ECO:0000256" key="3">
    <source>
        <dbReference type="ARBA" id="ARBA00021096"/>
    </source>
</evidence>
<feature type="transmembrane region" description="Helical" evidence="8">
    <location>
        <begin position="91"/>
        <end position="112"/>
    </location>
</feature>
<evidence type="ECO:0000256" key="1">
    <source>
        <dbReference type="ARBA" id="ARBA00004141"/>
    </source>
</evidence>
<dbReference type="GO" id="GO:0042773">
    <property type="term" value="P:ATP synthesis coupled electron transport"/>
    <property type="evidence" value="ECO:0007669"/>
    <property type="project" value="InterPro"/>
</dbReference>
<dbReference type="InterPro" id="IPR001516">
    <property type="entry name" value="Proton_antipo_N"/>
</dbReference>
<dbReference type="Pfam" id="PF00361">
    <property type="entry name" value="Proton_antipo_M"/>
    <property type="match status" value="1"/>
</dbReference>
<evidence type="ECO:0000256" key="8">
    <source>
        <dbReference type="RuleBase" id="RU003404"/>
    </source>
</evidence>
<comment type="function">
    <text evidence="8">Core subunit of the mitochondrial membrane respiratory chain NADH dehydrogenase (Complex I) which catalyzes electron transfer from NADH through the respiratory chain, using ubiquinone as an electron acceptor. Essential for the catalytic activity and assembly of complex I.</text>
</comment>
<keyword evidence="8 11" id="KW-0496">Mitochondrion</keyword>
<dbReference type="GO" id="GO:0003954">
    <property type="term" value="F:NADH dehydrogenase activity"/>
    <property type="evidence" value="ECO:0007669"/>
    <property type="project" value="TreeGrafter"/>
</dbReference>
<evidence type="ECO:0000259" key="10">
    <source>
        <dbReference type="Pfam" id="PF00662"/>
    </source>
</evidence>
<feature type="transmembrane region" description="Helical" evidence="8">
    <location>
        <begin position="58"/>
        <end position="79"/>
    </location>
</feature>
<dbReference type="PANTHER" id="PTHR42829:SF2">
    <property type="entry name" value="NADH-UBIQUINONE OXIDOREDUCTASE CHAIN 5"/>
    <property type="match status" value="1"/>
</dbReference>
<comment type="similarity">
    <text evidence="8">Belongs to the complex I subunit 5 family.</text>
</comment>
<keyword evidence="6 8" id="KW-0472">Membrane</keyword>
<reference evidence="11" key="1">
    <citation type="journal article" date="1990" name="Mol. Biol. Evol.">
        <title>Molecular characterization of a repeat element causing large-scale size variation in the mitochondrial DNA of the sea scallop Placopecten magellanicus.</title>
        <authorList>
            <person name="La Roche J."/>
            <person name="Snyder M."/>
            <person name="Cook D.I."/>
            <person name="Fuller K."/>
            <person name="Zouros E."/>
        </authorList>
    </citation>
    <scope>NUCLEOTIDE SEQUENCE</scope>
</reference>
<evidence type="ECO:0000256" key="5">
    <source>
        <dbReference type="ARBA" id="ARBA00022989"/>
    </source>
</evidence>
<feature type="transmembrane region" description="Helical" evidence="8">
    <location>
        <begin position="296"/>
        <end position="317"/>
    </location>
</feature>
<feature type="domain" description="NADH:quinone oxidoreductase/Mrp antiporter transmembrane" evidence="9">
    <location>
        <begin position="114"/>
        <end position="370"/>
    </location>
</feature>
<comment type="subcellular location">
    <subcellularLocation>
        <location evidence="1">Membrane</location>
        <topology evidence="1">Multi-pass membrane protein</topology>
    </subcellularLocation>
</comment>
<feature type="transmembrane region" description="Helical" evidence="8">
    <location>
        <begin position="495"/>
        <end position="516"/>
    </location>
</feature>
<feature type="transmembrane region" description="Helical" evidence="8">
    <location>
        <begin position="246"/>
        <end position="263"/>
    </location>
</feature>
<evidence type="ECO:0000256" key="4">
    <source>
        <dbReference type="ARBA" id="ARBA00022692"/>
    </source>
</evidence>
<evidence type="ECO:0000256" key="2">
    <source>
        <dbReference type="ARBA" id="ARBA00012944"/>
    </source>
</evidence>
<dbReference type="AlphaFoldDB" id="Q4FE13"/>
<dbReference type="InterPro" id="IPR001750">
    <property type="entry name" value="ND/Mrp_TM"/>
</dbReference>
<feature type="transmembrane region" description="Helical" evidence="8">
    <location>
        <begin position="118"/>
        <end position="138"/>
    </location>
</feature>
<feature type="transmembrane region" description="Helical" evidence="8">
    <location>
        <begin position="20"/>
        <end position="46"/>
    </location>
</feature>
<dbReference type="EMBL" id="DQ088274">
    <property type="protein sequence ID" value="AAZ06452.1"/>
    <property type="molecule type" value="Genomic_DNA"/>
</dbReference>
<keyword evidence="5 8" id="KW-1133">Transmembrane helix</keyword>
<comment type="catalytic activity">
    <reaction evidence="7 8">
        <text>a ubiquinone + NADH + 5 H(+)(in) = a ubiquinol + NAD(+) + 4 H(+)(out)</text>
        <dbReference type="Rhea" id="RHEA:29091"/>
        <dbReference type="Rhea" id="RHEA-COMP:9565"/>
        <dbReference type="Rhea" id="RHEA-COMP:9566"/>
        <dbReference type="ChEBI" id="CHEBI:15378"/>
        <dbReference type="ChEBI" id="CHEBI:16389"/>
        <dbReference type="ChEBI" id="CHEBI:17976"/>
        <dbReference type="ChEBI" id="CHEBI:57540"/>
        <dbReference type="ChEBI" id="CHEBI:57945"/>
        <dbReference type="EC" id="7.1.1.2"/>
    </reaction>
</comment>
<dbReference type="GO" id="GO:0008137">
    <property type="term" value="F:NADH dehydrogenase (ubiquinone) activity"/>
    <property type="evidence" value="ECO:0007669"/>
    <property type="project" value="UniProtKB-EC"/>
</dbReference>
<feature type="transmembrane region" description="Helical" evidence="8">
    <location>
        <begin position="150"/>
        <end position="168"/>
    </location>
</feature>
<reference evidence="11" key="2">
    <citation type="submission" date="2005-06" db="EMBL/GenBank/DDBJ databases">
        <title>Sequence Analysis and Gene Organization of the Novel Mitochondrial Genome for the Bivalve, Placopecten magellanicus: An Exploration into the Mechanisms Resulting in an Uncharacteristically Large Mitochondrial Genome.</title>
        <authorList>
            <person name="Smith D.R."/>
            <person name="Snyder M."/>
        </authorList>
    </citation>
    <scope>NUCLEOTIDE SEQUENCE</scope>
</reference>
<dbReference type="GeneID" id="3562064"/>
<organism evidence="11">
    <name type="scientific">Placopecten magellanicus</name>
    <name type="common">Sea scallop</name>
    <dbReference type="NCBI Taxonomy" id="6577"/>
    <lineage>
        <taxon>Eukaryota</taxon>
        <taxon>Metazoa</taxon>
        <taxon>Spiralia</taxon>
        <taxon>Lophotrochozoa</taxon>
        <taxon>Mollusca</taxon>
        <taxon>Bivalvia</taxon>
        <taxon>Autobranchia</taxon>
        <taxon>Pteriomorphia</taxon>
        <taxon>Pectinida</taxon>
        <taxon>Pectinoidea</taxon>
        <taxon>Pectinidae</taxon>
        <taxon>Placopecten</taxon>
    </lineage>
</organism>
<evidence type="ECO:0000256" key="7">
    <source>
        <dbReference type="ARBA" id="ARBA00049551"/>
    </source>
</evidence>
<feature type="transmembrane region" description="Helical" evidence="8">
    <location>
        <begin position="371"/>
        <end position="391"/>
    </location>
</feature>
<feature type="domain" description="NADH-Ubiquinone oxidoreductase (complex I) chain 5 N-terminal" evidence="10">
    <location>
        <begin position="48"/>
        <end position="95"/>
    </location>
</feature>
<geneLocation type="mitochondrion" evidence="11"/>
<evidence type="ECO:0000313" key="11">
    <source>
        <dbReference type="EMBL" id="AAZ06452.1"/>
    </source>
</evidence>
<keyword evidence="8" id="KW-0813">Transport</keyword>
<dbReference type="Pfam" id="PF00662">
    <property type="entry name" value="Proton_antipo_N"/>
    <property type="match status" value="1"/>
</dbReference>
<name>Q4FE13_PLAMG</name>
<gene>
    <name evidence="11" type="primary">ND5</name>
</gene>
<dbReference type="PANTHER" id="PTHR42829">
    <property type="entry name" value="NADH-UBIQUINONE OXIDOREDUCTASE CHAIN 5"/>
    <property type="match status" value="1"/>
</dbReference>
<dbReference type="GO" id="GO:0016020">
    <property type="term" value="C:membrane"/>
    <property type="evidence" value="ECO:0007669"/>
    <property type="project" value="UniProtKB-SubCell"/>
</dbReference>
<feature type="transmembrane region" description="Helical" evidence="8">
    <location>
        <begin position="455"/>
        <end position="475"/>
    </location>
</feature>
<feature type="transmembrane region" description="Helical" evidence="8">
    <location>
        <begin position="596"/>
        <end position="616"/>
    </location>
</feature>
<feature type="transmembrane region" description="Helical" evidence="8">
    <location>
        <begin position="338"/>
        <end position="359"/>
    </location>
</feature>
<accession>Q4FE13</accession>
<sequence>MMLVSMSGCLVMVGYYAQYWGCYALFICWVWGNFLGSGYAAFWWNILPFGVCDFSIELVVDSLGLGFAGIVFLVSGCVFKFSLVYMASSPFFARFHSLMGCFVVSMVLFIFIPNFFGLMLGWDGLGIFSFFLVSFFPSKGSLSGGLVTALTNRVGDSFLVLLVVFYGMEWGMGSWVGEGLGISGFLLALGGMTKSAQYPFCSWLTRAMAAPTPVSSLVHSSTLVTAGVFLLVRYGSGLSSGVMGMLQWSALLTLFVAGVSACMEYDLKKVVALSTLSQVSIMMLAASAGFPGLALFHLLAHAVTKALLFICVGLILMGYSQDIRRLSSCFSGDPGVKWYLVGSCISLCGLPFFSGFYSKELVLESLFTKELSGIGIGLFCVGAVCTSYYSLRLVYFCFWRSSKPCDAGGSMAFITSDFSFNKSTVYSASNSVDILSEKGGGGSGLLPIHSFCAPLFFTMVGLGGCGCWLMTLSWVSYPFSFFKLFYLCLPYVGGWWVWAEEVLLAATSGVGWWNSLRQYESGEFSRGLELSSSFFRELGFLEGLSSQPYALGLLEWVELLERTLEFGWLEYAGPAGLKLWLTSFLECNEKMNSRWYNLYIVVYVTVITFWVVVGGIPCP</sequence>
<evidence type="ECO:0000256" key="6">
    <source>
        <dbReference type="ARBA" id="ARBA00023136"/>
    </source>
</evidence>
<evidence type="ECO:0000259" key="9">
    <source>
        <dbReference type="Pfam" id="PF00361"/>
    </source>
</evidence>
<keyword evidence="8" id="KW-0830">Ubiquinone</keyword>
<dbReference type="PRINTS" id="PR01434">
    <property type="entry name" value="NADHDHGNASE5"/>
</dbReference>
<dbReference type="RefSeq" id="YP_272039.1">
    <property type="nucleotide sequence ID" value="NC_007234.1"/>
</dbReference>
<dbReference type="GO" id="GO:0015990">
    <property type="term" value="P:electron transport coupled proton transport"/>
    <property type="evidence" value="ECO:0007669"/>
    <property type="project" value="TreeGrafter"/>
</dbReference>
<keyword evidence="8" id="KW-0520">NAD</keyword>